<feature type="transmembrane region" description="Helical" evidence="1">
    <location>
        <begin position="12"/>
        <end position="30"/>
    </location>
</feature>
<comment type="caution">
    <text evidence="2">The sequence shown here is derived from an EMBL/GenBank/DDBJ whole genome shotgun (WGS) entry which is preliminary data.</text>
</comment>
<dbReference type="Proteomes" id="UP001501207">
    <property type="component" value="Unassembled WGS sequence"/>
</dbReference>
<dbReference type="Pfam" id="PF12725">
    <property type="entry name" value="DUF3810"/>
    <property type="match status" value="1"/>
</dbReference>
<feature type="transmembrane region" description="Helical" evidence="1">
    <location>
        <begin position="66"/>
        <end position="83"/>
    </location>
</feature>
<evidence type="ECO:0000256" key="1">
    <source>
        <dbReference type="SAM" id="Phobius"/>
    </source>
</evidence>
<keyword evidence="1" id="KW-1133">Transmembrane helix</keyword>
<sequence>MVRQISPKIRKWIVINLIVWCGVGLSLLLFRYSVDFRHFYSHGFYLAGIRLRILLTGWFPFSIGDILYLALAGWIILGAWRLLRHLIRFRREKQYIAPLLLRLICITGLLYGVFLWGWGFNYRYNRIRDAFGIQQRYYRTADLMQLCCLLADNINASHRQLQQRDQDSIPDFPAVRSVFRQAPGYYNALSDIYPALRCPHSSIKPSMYGQLMNYAGITGYFNPFTAEAQLNTTPPPVSLPFTVCHEMAHQLGFAAEDDANFVGYLVAASAADPYFRYSANFEILPYALRELALRNSALSDSIWYKMLLPGVRKDYQTVEDFYLQFRGTANQMLNVFYDQYLKANQQEQGIKSYSEVVGLLIDYFHRRGYRQPTPSSAFWLPHSAPRAPSS</sequence>
<evidence type="ECO:0000313" key="3">
    <source>
        <dbReference type="Proteomes" id="UP001501207"/>
    </source>
</evidence>
<evidence type="ECO:0000313" key="2">
    <source>
        <dbReference type="EMBL" id="GAA4312721.1"/>
    </source>
</evidence>
<feature type="transmembrane region" description="Helical" evidence="1">
    <location>
        <begin position="95"/>
        <end position="118"/>
    </location>
</feature>
<keyword evidence="3" id="KW-1185">Reference proteome</keyword>
<dbReference type="InterPro" id="IPR024294">
    <property type="entry name" value="DUF3810"/>
</dbReference>
<organism evidence="2 3">
    <name type="scientific">Compostibacter hankyongensis</name>
    <dbReference type="NCBI Taxonomy" id="1007089"/>
    <lineage>
        <taxon>Bacteria</taxon>
        <taxon>Pseudomonadati</taxon>
        <taxon>Bacteroidota</taxon>
        <taxon>Chitinophagia</taxon>
        <taxon>Chitinophagales</taxon>
        <taxon>Chitinophagaceae</taxon>
        <taxon>Compostibacter</taxon>
    </lineage>
</organism>
<proteinExistence type="predicted"/>
<keyword evidence="1" id="KW-0472">Membrane</keyword>
<gene>
    <name evidence="2" type="ORF">GCM10023143_22560</name>
</gene>
<accession>A0ABP8FWX5</accession>
<name>A0ABP8FWX5_9BACT</name>
<protein>
    <submittedName>
        <fullName evidence="2">DUF3810 domain-containing protein</fullName>
    </submittedName>
</protein>
<keyword evidence="1" id="KW-0812">Transmembrane</keyword>
<reference evidence="3" key="1">
    <citation type="journal article" date="2019" name="Int. J. Syst. Evol. Microbiol.">
        <title>The Global Catalogue of Microorganisms (GCM) 10K type strain sequencing project: providing services to taxonomists for standard genome sequencing and annotation.</title>
        <authorList>
            <consortium name="The Broad Institute Genomics Platform"/>
            <consortium name="The Broad Institute Genome Sequencing Center for Infectious Disease"/>
            <person name="Wu L."/>
            <person name="Ma J."/>
        </authorList>
    </citation>
    <scope>NUCLEOTIDE SEQUENCE [LARGE SCALE GENOMIC DNA]</scope>
    <source>
        <strain evidence="3">JCM 17664</strain>
    </source>
</reference>
<dbReference type="EMBL" id="BAABFN010000005">
    <property type="protein sequence ID" value="GAA4312721.1"/>
    <property type="molecule type" value="Genomic_DNA"/>
</dbReference>